<keyword evidence="2" id="KW-1185">Reference proteome</keyword>
<reference evidence="1 2" key="1">
    <citation type="journal article" date="2019" name="Commun. Biol.">
        <title>The bagworm genome reveals a unique fibroin gene that provides high tensile strength.</title>
        <authorList>
            <person name="Kono N."/>
            <person name="Nakamura H."/>
            <person name="Ohtoshi R."/>
            <person name="Tomita M."/>
            <person name="Numata K."/>
            <person name="Arakawa K."/>
        </authorList>
    </citation>
    <scope>NUCLEOTIDE SEQUENCE [LARGE SCALE GENOMIC DNA]</scope>
</reference>
<evidence type="ECO:0008006" key="3">
    <source>
        <dbReference type="Google" id="ProtNLM"/>
    </source>
</evidence>
<evidence type="ECO:0000313" key="2">
    <source>
        <dbReference type="Proteomes" id="UP000299102"/>
    </source>
</evidence>
<dbReference type="Proteomes" id="UP000299102">
    <property type="component" value="Unassembled WGS sequence"/>
</dbReference>
<accession>A0A4C1XYJ9</accession>
<proteinExistence type="predicted"/>
<dbReference type="EMBL" id="BGZK01001020">
    <property type="protein sequence ID" value="GBP68678.1"/>
    <property type="molecule type" value="Genomic_DNA"/>
</dbReference>
<organism evidence="1 2">
    <name type="scientific">Eumeta variegata</name>
    <name type="common">Bagworm moth</name>
    <name type="synonym">Eumeta japonica</name>
    <dbReference type="NCBI Taxonomy" id="151549"/>
    <lineage>
        <taxon>Eukaryota</taxon>
        <taxon>Metazoa</taxon>
        <taxon>Ecdysozoa</taxon>
        <taxon>Arthropoda</taxon>
        <taxon>Hexapoda</taxon>
        <taxon>Insecta</taxon>
        <taxon>Pterygota</taxon>
        <taxon>Neoptera</taxon>
        <taxon>Endopterygota</taxon>
        <taxon>Lepidoptera</taxon>
        <taxon>Glossata</taxon>
        <taxon>Ditrysia</taxon>
        <taxon>Tineoidea</taxon>
        <taxon>Psychidae</taxon>
        <taxon>Oiketicinae</taxon>
        <taxon>Eumeta</taxon>
    </lineage>
</organism>
<dbReference type="AlphaFoldDB" id="A0A4C1XYJ9"/>
<evidence type="ECO:0000313" key="1">
    <source>
        <dbReference type="EMBL" id="GBP68678.1"/>
    </source>
</evidence>
<name>A0A4C1XYJ9_EUMVA</name>
<protein>
    <recommendedName>
        <fullName evidence="3">Histone-lysine N-methyltransferase SETMAR</fullName>
    </recommendedName>
</protein>
<comment type="caution">
    <text evidence="1">The sequence shown here is derived from an EMBL/GenBank/DDBJ whole genome shotgun (WGS) entry which is preliminary data.</text>
</comment>
<sequence>MIMPDQHILSHQILREFGWEVLIHPPYSPVSVSSEFFRTFEGQTSRRAIREWTITAARGQTGHPRSAIGTLPSSLEGNGIFNGDRAVRGAVRRRRGGAAGAFKTLYLKHDIIDKDLSRDIPLVHHDARERPNRRARPASFARCTCTTRSFPSMDIEQIPLNIVYLNAVSLSGSSLNLGPDLATGSDFNVESTFRSNPDLA</sequence>
<gene>
    <name evidence="1" type="ORF">EVAR_42469_1</name>
</gene>